<comment type="subcellular location">
    <subcellularLocation>
        <location evidence="1">Nucleus</location>
    </subcellularLocation>
</comment>
<dbReference type="FunFam" id="1.25.40.10:FF:000269">
    <property type="entry name" value="Crooked neck pre-mRNA-splicing factor 1"/>
    <property type="match status" value="1"/>
</dbReference>
<dbReference type="EMBL" id="HBEM01033262">
    <property type="protein sequence ID" value="CAD8463739.1"/>
    <property type="molecule type" value="Transcribed_RNA"/>
</dbReference>
<dbReference type="AlphaFoldDB" id="A0A7S0DS41"/>
<dbReference type="GO" id="GO:0000974">
    <property type="term" value="C:Prp19 complex"/>
    <property type="evidence" value="ECO:0007669"/>
    <property type="project" value="TreeGrafter"/>
</dbReference>
<name>A0A7S0DS41_9EUKA</name>
<dbReference type="InterPro" id="IPR003107">
    <property type="entry name" value="HAT"/>
</dbReference>
<comment type="function">
    <text evidence="8">Involved in pre-mRNA splicing and cell cycle progression. Required for the spliceosome assembly and initiation of the DNA replication.</text>
</comment>
<dbReference type="Gene3D" id="1.25.40.10">
    <property type="entry name" value="Tetratricopeptide repeat domain"/>
    <property type="match status" value="2"/>
</dbReference>
<gene>
    <name evidence="9" type="ORF">LAMO00422_LOCUS22702</name>
</gene>
<keyword evidence="3" id="KW-0507">mRNA processing</keyword>
<keyword evidence="5" id="KW-0677">Repeat</keyword>
<sequence length="378" mass="45626">MYSAFEKKHGTRETVEDVILSKRRFQYEEEIKENPLNYDVWFDYIRLEESKGIKERVREVYERAIANRPPVQEKRFYKRYIFLWINYAIYEELEVKNSERARQVWRACLDIIPHKKFTFAKVWIMAAHFEVRQKDLSAARKLLGVALGKCPKEKLFKSYIELELQLVEMDRCRKIYEKYLEFLPENCKAWVQYAELEGSLQEDERARAIFEMAVNQPTLDMPEMLWKAYIDFEIKCKAHKRVRALYDRLFKRTKHVRVWISRAQFEASLDDVKAARKVFEDADAYFKSNEEAGKEERVMLVESWLDFETNYGSNKSVKIVRDKLPRRVKNKRLVKGEDGSDAYWEEYYDYIFPDEDKKQNTFKLLEMARAWKKQKSTD</sequence>
<dbReference type="InterPro" id="IPR045075">
    <property type="entry name" value="Syf1-like"/>
</dbReference>
<evidence type="ECO:0000256" key="2">
    <source>
        <dbReference type="ARBA" id="ARBA00008644"/>
    </source>
</evidence>
<accession>A0A7S0DS41</accession>
<dbReference type="PANTHER" id="PTHR11246">
    <property type="entry name" value="PRE-MRNA SPLICING FACTOR"/>
    <property type="match status" value="1"/>
</dbReference>
<dbReference type="PANTHER" id="PTHR11246:SF3">
    <property type="entry name" value="CROOKED NECK-LIKE PROTEIN 1"/>
    <property type="match status" value="1"/>
</dbReference>
<protein>
    <recommendedName>
        <fullName evidence="10">Suppressor of forked domain-containing protein</fullName>
    </recommendedName>
</protein>
<proteinExistence type="inferred from homology"/>
<reference evidence="9" key="1">
    <citation type="submission" date="2021-01" db="EMBL/GenBank/DDBJ databases">
        <authorList>
            <person name="Corre E."/>
            <person name="Pelletier E."/>
            <person name="Niang G."/>
            <person name="Scheremetjew M."/>
            <person name="Finn R."/>
            <person name="Kale V."/>
            <person name="Holt S."/>
            <person name="Cochrane G."/>
            <person name="Meng A."/>
            <person name="Brown T."/>
            <person name="Cohen L."/>
        </authorList>
    </citation>
    <scope>NUCLEOTIDE SEQUENCE</scope>
    <source>
        <strain evidence="9">CCMP2058</strain>
    </source>
</reference>
<evidence type="ECO:0008006" key="10">
    <source>
        <dbReference type="Google" id="ProtNLM"/>
    </source>
</evidence>
<dbReference type="FunFam" id="1.25.40.10:FF:000306">
    <property type="entry name" value="Cell cycle control protein cwf4"/>
    <property type="match status" value="1"/>
</dbReference>
<dbReference type="Pfam" id="PF23240">
    <property type="entry name" value="HAT_PRP39_N"/>
    <property type="match status" value="1"/>
</dbReference>
<evidence type="ECO:0000256" key="3">
    <source>
        <dbReference type="ARBA" id="ARBA00022664"/>
    </source>
</evidence>
<evidence type="ECO:0000256" key="5">
    <source>
        <dbReference type="ARBA" id="ARBA00022737"/>
    </source>
</evidence>
<dbReference type="SMART" id="SM00386">
    <property type="entry name" value="HAT"/>
    <property type="match status" value="7"/>
</dbReference>
<evidence type="ECO:0000256" key="8">
    <source>
        <dbReference type="ARBA" id="ARBA00037040"/>
    </source>
</evidence>
<dbReference type="GO" id="GO:0000245">
    <property type="term" value="P:spliceosomal complex assembly"/>
    <property type="evidence" value="ECO:0007669"/>
    <property type="project" value="TreeGrafter"/>
</dbReference>
<dbReference type="SUPFAM" id="SSF48452">
    <property type="entry name" value="TPR-like"/>
    <property type="match status" value="2"/>
</dbReference>
<comment type="similarity">
    <text evidence="2">Belongs to the crooked-neck family.</text>
</comment>
<evidence type="ECO:0000256" key="6">
    <source>
        <dbReference type="ARBA" id="ARBA00023187"/>
    </source>
</evidence>
<keyword evidence="7" id="KW-0539">Nucleus</keyword>
<dbReference type="GO" id="GO:0071007">
    <property type="term" value="C:U2-type catalytic step 2 spliceosome"/>
    <property type="evidence" value="ECO:0007669"/>
    <property type="project" value="TreeGrafter"/>
</dbReference>
<organism evidence="9">
    <name type="scientific">Amorphochlora amoebiformis</name>
    <dbReference type="NCBI Taxonomy" id="1561963"/>
    <lineage>
        <taxon>Eukaryota</taxon>
        <taxon>Sar</taxon>
        <taxon>Rhizaria</taxon>
        <taxon>Cercozoa</taxon>
        <taxon>Chlorarachniophyceae</taxon>
        <taxon>Amorphochlora</taxon>
    </lineage>
</organism>
<keyword evidence="6" id="KW-0508">mRNA splicing</keyword>
<dbReference type="GO" id="GO:0071014">
    <property type="term" value="C:post-mRNA release spliceosomal complex"/>
    <property type="evidence" value="ECO:0007669"/>
    <property type="project" value="TreeGrafter"/>
</dbReference>
<evidence type="ECO:0000313" key="9">
    <source>
        <dbReference type="EMBL" id="CAD8463739.1"/>
    </source>
</evidence>
<keyword evidence="4" id="KW-0747">Spliceosome</keyword>
<evidence type="ECO:0000256" key="4">
    <source>
        <dbReference type="ARBA" id="ARBA00022728"/>
    </source>
</evidence>
<dbReference type="GO" id="GO:0071011">
    <property type="term" value="C:precatalytic spliceosome"/>
    <property type="evidence" value="ECO:0007669"/>
    <property type="project" value="TreeGrafter"/>
</dbReference>
<evidence type="ECO:0000256" key="7">
    <source>
        <dbReference type="ARBA" id="ARBA00023242"/>
    </source>
</evidence>
<dbReference type="InterPro" id="IPR011990">
    <property type="entry name" value="TPR-like_helical_dom_sf"/>
</dbReference>
<evidence type="ECO:0000256" key="1">
    <source>
        <dbReference type="ARBA" id="ARBA00004123"/>
    </source>
</evidence>